<keyword evidence="2" id="KW-0472">Membrane</keyword>
<evidence type="ECO:0000256" key="1">
    <source>
        <dbReference type="SAM" id="MobiDB-lite"/>
    </source>
</evidence>
<sequence>MNALAVWGLVGIGVLAAICLVIYRRERGRNAPSHEHGRVEKTWGGGDKNPYGGATHDGAQRHYGNTDATGGGNP</sequence>
<gene>
    <name evidence="3" type="ORF">HNR73_004290</name>
</gene>
<name>A0A841FV88_9ACTN</name>
<dbReference type="Proteomes" id="UP000548476">
    <property type="component" value="Unassembled WGS sequence"/>
</dbReference>
<feature type="compositionally biased region" description="Basic and acidic residues" evidence="1">
    <location>
        <begin position="29"/>
        <end position="41"/>
    </location>
</feature>
<reference evidence="3 4" key="1">
    <citation type="submission" date="2020-08" db="EMBL/GenBank/DDBJ databases">
        <title>Genomic Encyclopedia of Type Strains, Phase IV (KMG-IV): sequencing the most valuable type-strain genomes for metagenomic binning, comparative biology and taxonomic classification.</title>
        <authorList>
            <person name="Goeker M."/>
        </authorList>
    </citation>
    <scope>NUCLEOTIDE SEQUENCE [LARGE SCALE GENOMIC DNA]</scope>
    <source>
        <strain evidence="3 4">YIM 65646</strain>
    </source>
</reference>
<protein>
    <submittedName>
        <fullName evidence="3">Uncharacterized protein</fullName>
    </submittedName>
</protein>
<feature type="region of interest" description="Disordered" evidence="1">
    <location>
        <begin position="29"/>
        <end position="74"/>
    </location>
</feature>
<comment type="caution">
    <text evidence="3">The sequence shown here is derived from an EMBL/GenBank/DDBJ whole genome shotgun (WGS) entry which is preliminary data.</text>
</comment>
<accession>A0A841FV88</accession>
<feature type="transmembrane region" description="Helical" evidence="2">
    <location>
        <begin position="6"/>
        <end position="23"/>
    </location>
</feature>
<keyword evidence="2" id="KW-1133">Transmembrane helix</keyword>
<dbReference type="RefSeq" id="WP_184789271.1">
    <property type="nucleotide sequence ID" value="NZ_BONT01000029.1"/>
</dbReference>
<organism evidence="3 4">
    <name type="scientific">Phytomonospora endophytica</name>
    <dbReference type="NCBI Taxonomy" id="714109"/>
    <lineage>
        <taxon>Bacteria</taxon>
        <taxon>Bacillati</taxon>
        <taxon>Actinomycetota</taxon>
        <taxon>Actinomycetes</taxon>
        <taxon>Micromonosporales</taxon>
        <taxon>Micromonosporaceae</taxon>
        <taxon>Phytomonospora</taxon>
    </lineage>
</organism>
<proteinExistence type="predicted"/>
<evidence type="ECO:0000256" key="2">
    <source>
        <dbReference type="SAM" id="Phobius"/>
    </source>
</evidence>
<dbReference type="AlphaFoldDB" id="A0A841FV88"/>
<keyword evidence="2" id="KW-0812">Transmembrane</keyword>
<evidence type="ECO:0000313" key="3">
    <source>
        <dbReference type="EMBL" id="MBB6036419.1"/>
    </source>
</evidence>
<keyword evidence="4" id="KW-1185">Reference proteome</keyword>
<dbReference type="EMBL" id="JACHGT010000009">
    <property type="protein sequence ID" value="MBB6036419.1"/>
    <property type="molecule type" value="Genomic_DNA"/>
</dbReference>
<evidence type="ECO:0000313" key="4">
    <source>
        <dbReference type="Proteomes" id="UP000548476"/>
    </source>
</evidence>